<dbReference type="Proteomes" id="UP000176628">
    <property type="component" value="Unassembled WGS sequence"/>
</dbReference>
<accession>A0A1F5G3Z5</accession>
<organism evidence="3 4">
    <name type="scientific">Candidatus Curtissbacteria bacterium RBG_16_39_7</name>
    <dbReference type="NCBI Taxonomy" id="1797707"/>
    <lineage>
        <taxon>Bacteria</taxon>
        <taxon>Candidatus Curtissiibacteriota</taxon>
    </lineage>
</organism>
<evidence type="ECO:0000313" key="3">
    <source>
        <dbReference type="EMBL" id="OGD86600.1"/>
    </source>
</evidence>
<sequence length="81" mass="9230">MMGTGWGNMMGGWNGFGVLGWIPMLLFWILLILGVVALFRYLGGSTRSSDKERSPLDILKERYAKGEIDKKEFEQMKKELS</sequence>
<evidence type="ECO:0000313" key="4">
    <source>
        <dbReference type="Proteomes" id="UP000176628"/>
    </source>
</evidence>
<keyword evidence="1" id="KW-0812">Transmembrane</keyword>
<dbReference type="EMBL" id="MFAV01000015">
    <property type="protein sequence ID" value="OGD86600.1"/>
    <property type="molecule type" value="Genomic_DNA"/>
</dbReference>
<keyword evidence="1" id="KW-1133">Transmembrane helix</keyword>
<keyword evidence="1" id="KW-0472">Membrane</keyword>
<feature type="domain" description="SHOCT" evidence="2">
    <location>
        <begin position="55"/>
        <end position="80"/>
    </location>
</feature>
<dbReference type="AlphaFoldDB" id="A0A1F5G3Z5"/>
<proteinExistence type="predicted"/>
<comment type="caution">
    <text evidence="3">The sequence shown here is derived from an EMBL/GenBank/DDBJ whole genome shotgun (WGS) entry which is preliminary data.</text>
</comment>
<dbReference type="InterPro" id="IPR018649">
    <property type="entry name" value="SHOCT"/>
</dbReference>
<gene>
    <name evidence="3" type="ORF">A2Z23_02190</name>
</gene>
<name>A0A1F5G3Z5_9BACT</name>
<protein>
    <recommendedName>
        <fullName evidence="2">SHOCT domain-containing protein</fullName>
    </recommendedName>
</protein>
<feature type="transmembrane region" description="Helical" evidence="1">
    <location>
        <begin position="20"/>
        <end position="43"/>
    </location>
</feature>
<evidence type="ECO:0000259" key="2">
    <source>
        <dbReference type="Pfam" id="PF09851"/>
    </source>
</evidence>
<evidence type="ECO:0000256" key="1">
    <source>
        <dbReference type="SAM" id="Phobius"/>
    </source>
</evidence>
<dbReference type="Pfam" id="PF09851">
    <property type="entry name" value="SHOCT"/>
    <property type="match status" value="1"/>
</dbReference>
<reference evidence="3 4" key="1">
    <citation type="journal article" date="2016" name="Nat. Commun.">
        <title>Thousands of microbial genomes shed light on interconnected biogeochemical processes in an aquifer system.</title>
        <authorList>
            <person name="Anantharaman K."/>
            <person name="Brown C.T."/>
            <person name="Hug L.A."/>
            <person name="Sharon I."/>
            <person name="Castelle C.J."/>
            <person name="Probst A.J."/>
            <person name="Thomas B.C."/>
            <person name="Singh A."/>
            <person name="Wilkins M.J."/>
            <person name="Karaoz U."/>
            <person name="Brodie E.L."/>
            <person name="Williams K.H."/>
            <person name="Hubbard S.S."/>
            <person name="Banfield J.F."/>
        </authorList>
    </citation>
    <scope>NUCLEOTIDE SEQUENCE [LARGE SCALE GENOMIC DNA]</scope>
</reference>